<dbReference type="Proteomes" id="UP000430232">
    <property type="component" value="Unassembled WGS sequence"/>
</dbReference>
<protein>
    <submittedName>
        <fullName evidence="1">Uncharacterized protein</fullName>
    </submittedName>
</protein>
<proteinExistence type="predicted"/>
<organism evidence="1 2">
    <name type="scientific">Burkholderia latens</name>
    <dbReference type="NCBI Taxonomy" id="488446"/>
    <lineage>
        <taxon>Bacteria</taxon>
        <taxon>Pseudomonadati</taxon>
        <taxon>Pseudomonadota</taxon>
        <taxon>Betaproteobacteria</taxon>
        <taxon>Burkholderiales</taxon>
        <taxon>Burkholderiaceae</taxon>
        <taxon>Burkholderia</taxon>
        <taxon>Burkholderia cepacia complex</taxon>
    </lineage>
</organism>
<dbReference type="EMBL" id="VZOJ01000001">
    <property type="protein sequence ID" value="KAB0644862.1"/>
    <property type="molecule type" value="Genomic_DNA"/>
</dbReference>
<sequence>MPTRIRRRNALSRLDAKATGTAACCARGWPAALNGFQTSRCRLQAKIITRNLEIFGDVSA</sequence>
<accession>A0A6H9T1Y3</accession>
<evidence type="ECO:0000313" key="2">
    <source>
        <dbReference type="Proteomes" id="UP000430232"/>
    </source>
</evidence>
<keyword evidence="2" id="KW-1185">Reference proteome</keyword>
<dbReference type="OrthoDB" id="9024893at2"/>
<name>A0A6H9T1Y3_9BURK</name>
<comment type="caution">
    <text evidence="1">The sequence shown here is derived from an EMBL/GenBank/DDBJ whole genome shotgun (WGS) entry which is preliminary data.</text>
</comment>
<dbReference type="AlphaFoldDB" id="A0A6H9T1Y3"/>
<reference evidence="1 2" key="1">
    <citation type="submission" date="2019-09" db="EMBL/GenBank/DDBJ databases">
        <title>Draft genome sequences of 48 bacterial type strains from the CCUG.</title>
        <authorList>
            <person name="Tunovic T."/>
            <person name="Pineiro-Iglesias B."/>
            <person name="Unosson C."/>
            <person name="Inganas E."/>
            <person name="Ohlen M."/>
            <person name="Cardew S."/>
            <person name="Jensie-Markopoulos S."/>
            <person name="Salva-Serra F."/>
            <person name="Jaen-Luchoro D."/>
            <person name="Karlsson R."/>
            <person name="Svensson-Stadler L."/>
            <person name="Chun J."/>
            <person name="Moore E."/>
        </authorList>
    </citation>
    <scope>NUCLEOTIDE SEQUENCE [LARGE SCALE GENOMIC DNA]</scope>
    <source>
        <strain evidence="1 2">CCUG 54555</strain>
    </source>
</reference>
<gene>
    <name evidence="1" type="ORF">F7R21_00730</name>
</gene>
<evidence type="ECO:0000313" key="1">
    <source>
        <dbReference type="EMBL" id="KAB0644862.1"/>
    </source>
</evidence>